<dbReference type="OrthoDB" id="2783256at2759"/>
<dbReference type="Proteomes" id="UP000053820">
    <property type="component" value="Unassembled WGS sequence"/>
</dbReference>
<organism evidence="3 4">
    <name type="scientific">Hydnomerulius pinastri MD-312</name>
    <dbReference type="NCBI Taxonomy" id="994086"/>
    <lineage>
        <taxon>Eukaryota</taxon>
        <taxon>Fungi</taxon>
        <taxon>Dikarya</taxon>
        <taxon>Basidiomycota</taxon>
        <taxon>Agaricomycotina</taxon>
        <taxon>Agaricomycetes</taxon>
        <taxon>Agaricomycetidae</taxon>
        <taxon>Boletales</taxon>
        <taxon>Boletales incertae sedis</taxon>
        <taxon>Leucogyrophana</taxon>
    </lineage>
</organism>
<keyword evidence="4" id="KW-1185">Reference proteome</keyword>
<name>A0A0C9WA68_9AGAM</name>
<dbReference type="Pfam" id="PF20415">
    <property type="entry name" value="DUF6699"/>
    <property type="match status" value="1"/>
</dbReference>
<dbReference type="EMBL" id="KN839878">
    <property type="protein sequence ID" value="KIJ59982.1"/>
    <property type="molecule type" value="Genomic_DNA"/>
</dbReference>
<dbReference type="InterPro" id="IPR046522">
    <property type="entry name" value="DUF6699"/>
</dbReference>
<evidence type="ECO:0000313" key="3">
    <source>
        <dbReference type="EMBL" id="KIJ59982.1"/>
    </source>
</evidence>
<protein>
    <recommendedName>
        <fullName evidence="2">DUF6699 domain-containing protein</fullName>
    </recommendedName>
</protein>
<reference evidence="3 4" key="1">
    <citation type="submission" date="2014-04" db="EMBL/GenBank/DDBJ databases">
        <title>Evolutionary Origins and Diversification of the Mycorrhizal Mutualists.</title>
        <authorList>
            <consortium name="DOE Joint Genome Institute"/>
            <consortium name="Mycorrhizal Genomics Consortium"/>
            <person name="Kohler A."/>
            <person name="Kuo A."/>
            <person name="Nagy L.G."/>
            <person name="Floudas D."/>
            <person name="Copeland A."/>
            <person name="Barry K.W."/>
            <person name="Cichocki N."/>
            <person name="Veneault-Fourrey C."/>
            <person name="LaButti K."/>
            <person name="Lindquist E.A."/>
            <person name="Lipzen A."/>
            <person name="Lundell T."/>
            <person name="Morin E."/>
            <person name="Murat C."/>
            <person name="Riley R."/>
            <person name="Ohm R."/>
            <person name="Sun H."/>
            <person name="Tunlid A."/>
            <person name="Henrissat B."/>
            <person name="Grigoriev I.V."/>
            <person name="Hibbett D.S."/>
            <person name="Martin F."/>
        </authorList>
    </citation>
    <scope>NUCLEOTIDE SEQUENCE [LARGE SCALE GENOMIC DNA]</scope>
    <source>
        <strain evidence="3 4">MD-312</strain>
    </source>
</reference>
<evidence type="ECO:0000259" key="2">
    <source>
        <dbReference type="Pfam" id="PF20415"/>
    </source>
</evidence>
<dbReference type="HOGENOM" id="CLU_085813_0_0_1"/>
<accession>A0A0C9WA68</accession>
<feature type="region of interest" description="Disordered" evidence="1">
    <location>
        <begin position="1"/>
        <end position="42"/>
    </location>
</feature>
<dbReference type="AlphaFoldDB" id="A0A0C9WA68"/>
<sequence>MPGKQVRFNDDNIFYSPTSTPSPSFSESSLPSSSGPRTPPQNYIPLALPTGPVAIHPLLGFHPKVAPIIYDVSYPPNTLAPNIHASPVSFPARVLDEPATQPPLHTLTLFMTALPTQDAKDEVTLAFHTRCRRIPSQYEEQKSKGVKRVDFLRNHTTFMGLSSTKRGPDVWAVNLA</sequence>
<evidence type="ECO:0000313" key="4">
    <source>
        <dbReference type="Proteomes" id="UP000053820"/>
    </source>
</evidence>
<proteinExistence type="predicted"/>
<evidence type="ECO:0000256" key="1">
    <source>
        <dbReference type="SAM" id="MobiDB-lite"/>
    </source>
</evidence>
<feature type="compositionally biased region" description="Low complexity" evidence="1">
    <location>
        <begin position="16"/>
        <end position="36"/>
    </location>
</feature>
<feature type="domain" description="DUF6699" evidence="2">
    <location>
        <begin position="117"/>
        <end position="166"/>
    </location>
</feature>
<gene>
    <name evidence="3" type="ORF">HYDPIDRAFT_99616</name>
</gene>